<dbReference type="EMBL" id="RPOK01000004">
    <property type="protein sequence ID" value="RPJ65842.1"/>
    <property type="molecule type" value="Genomic_DNA"/>
</dbReference>
<dbReference type="InterPro" id="IPR018060">
    <property type="entry name" value="HTH_AraC"/>
</dbReference>
<evidence type="ECO:0000256" key="2">
    <source>
        <dbReference type="ARBA" id="ARBA00023125"/>
    </source>
</evidence>
<feature type="transmembrane region" description="Helical" evidence="4">
    <location>
        <begin position="213"/>
        <end position="237"/>
    </location>
</feature>
<dbReference type="PANTHER" id="PTHR43280:SF29">
    <property type="entry name" value="ARAC-FAMILY TRANSCRIPTIONAL REGULATOR"/>
    <property type="match status" value="1"/>
</dbReference>
<feature type="transmembrane region" description="Helical" evidence="4">
    <location>
        <begin position="138"/>
        <end position="162"/>
    </location>
</feature>
<keyword evidence="7" id="KW-1185">Reference proteome</keyword>
<keyword evidence="2" id="KW-0238">DNA-binding</keyword>
<dbReference type="PROSITE" id="PS01124">
    <property type="entry name" value="HTH_ARAC_FAMILY_2"/>
    <property type="match status" value="1"/>
</dbReference>
<reference evidence="6 7" key="1">
    <citation type="submission" date="2018-11" db="EMBL/GenBank/DDBJ databases">
        <authorList>
            <person name="Ye M.-Q."/>
            <person name="Du Z.-J."/>
        </authorList>
    </citation>
    <scope>NUCLEOTIDE SEQUENCE [LARGE SCALE GENOMIC DNA]</scope>
    <source>
        <strain evidence="6 7">U0105</strain>
    </source>
</reference>
<feature type="transmembrane region" description="Helical" evidence="4">
    <location>
        <begin position="62"/>
        <end position="83"/>
    </location>
</feature>
<dbReference type="SUPFAM" id="SSF46689">
    <property type="entry name" value="Homeodomain-like"/>
    <property type="match status" value="1"/>
</dbReference>
<accession>A0A3N5XY60</accession>
<keyword evidence="4" id="KW-0472">Membrane</keyword>
<proteinExistence type="predicted"/>
<dbReference type="GO" id="GO:0003700">
    <property type="term" value="F:DNA-binding transcription factor activity"/>
    <property type="evidence" value="ECO:0007669"/>
    <property type="project" value="InterPro"/>
</dbReference>
<feature type="transmembrane region" description="Helical" evidence="4">
    <location>
        <begin position="183"/>
        <end position="207"/>
    </location>
</feature>
<evidence type="ECO:0000313" key="7">
    <source>
        <dbReference type="Proteomes" id="UP000275281"/>
    </source>
</evidence>
<dbReference type="Gene3D" id="1.10.10.60">
    <property type="entry name" value="Homeodomain-like"/>
    <property type="match status" value="1"/>
</dbReference>
<dbReference type="Proteomes" id="UP000275281">
    <property type="component" value="Unassembled WGS sequence"/>
</dbReference>
<evidence type="ECO:0000259" key="5">
    <source>
        <dbReference type="PROSITE" id="PS01124"/>
    </source>
</evidence>
<dbReference type="OrthoDB" id="345413at2"/>
<keyword evidence="4" id="KW-1133">Transmembrane helix</keyword>
<feature type="domain" description="HTH araC/xylS-type" evidence="5">
    <location>
        <begin position="287"/>
        <end position="394"/>
    </location>
</feature>
<evidence type="ECO:0000256" key="3">
    <source>
        <dbReference type="ARBA" id="ARBA00023163"/>
    </source>
</evidence>
<keyword evidence="4" id="KW-0812">Transmembrane</keyword>
<evidence type="ECO:0000256" key="4">
    <source>
        <dbReference type="SAM" id="Phobius"/>
    </source>
</evidence>
<dbReference type="PROSITE" id="PS00041">
    <property type="entry name" value="HTH_ARAC_FAMILY_1"/>
    <property type="match status" value="1"/>
</dbReference>
<sequence length="403" mass="45262">MNHTFLGIAYFIAFSHACLMAFSLFSRSDKNGAGKILALMVLIMGYKLFEGGVLYTQSYTTLGHFMGLLPGAALLFGPVFFLYTCKVTGYFPLALRYWPLHFIPAAALWLYQSEGLWRSLEEKSAMWDNVLASTGPSVLPVAVVAILIGMKIHLGTYLWFSWRSIGQFEDASESLRADNSHALLVRLRVTVMALFALEAVWVLLFLAQQFAGIITLSLVSDIWLLCVAFFVLTLGYFGLQKPDLVFEPEEKTLYQTLHSESPQAAVTDEGAEKVKYLHSALPENTLNAIASELETKIKQQQLYLDDKLSLTKLANITEIRSHTLSQVINQSMNTNFYKLINGYRVQHAVALIDDNNIDWPLERIALESGFGNRVTFVKAFKDVMQYTPSAYKKRSISEEKTGT</sequence>
<keyword evidence="3" id="KW-0804">Transcription</keyword>
<dbReference type="SMART" id="SM00342">
    <property type="entry name" value="HTH_ARAC"/>
    <property type="match status" value="1"/>
</dbReference>
<dbReference type="Pfam" id="PF12833">
    <property type="entry name" value="HTH_18"/>
    <property type="match status" value="1"/>
</dbReference>
<feature type="transmembrane region" description="Helical" evidence="4">
    <location>
        <begin position="37"/>
        <end position="56"/>
    </location>
</feature>
<dbReference type="RefSeq" id="WP_124028473.1">
    <property type="nucleotide sequence ID" value="NZ_JBHRSN010000007.1"/>
</dbReference>
<feature type="transmembrane region" description="Helical" evidence="4">
    <location>
        <begin position="6"/>
        <end position="25"/>
    </location>
</feature>
<evidence type="ECO:0000256" key="1">
    <source>
        <dbReference type="ARBA" id="ARBA00023015"/>
    </source>
</evidence>
<dbReference type="GO" id="GO:0043565">
    <property type="term" value="F:sequence-specific DNA binding"/>
    <property type="evidence" value="ECO:0007669"/>
    <property type="project" value="InterPro"/>
</dbReference>
<keyword evidence="1" id="KW-0805">Transcription regulation</keyword>
<protein>
    <submittedName>
        <fullName evidence="6">AraC family transcriptional regulator</fullName>
    </submittedName>
</protein>
<dbReference type="AlphaFoldDB" id="A0A3N5XY60"/>
<comment type="caution">
    <text evidence="6">The sequence shown here is derived from an EMBL/GenBank/DDBJ whole genome shotgun (WGS) entry which is preliminary data.</text>
</comment>
<evidence type="ECO:0000313" key="6">
    <source>
        <dbReference type="EMBL" id="RPJ65842.1"/>
    </source>
</evidence>
<organism evidence="6 7">
    <name type="scientific">Alteromonas sediminis</name>
    <dbReference type="NCBI Taxonomy" id="2259342"/>
    <lineage>
        <taxon>Bacteria</taxon>
        <taxon>Pseudomonadati</taxon>
        <taxon>Pseudomonadota</taxon>
        <taxon>Gammaproteobacteria</taxon>
        <taxon>Alteromonadales</taxon>
        <taxon>Alteromonadaceae</taxon>
        <taxon>Alteromonas/Salinimonas group</taxon>
        <taxon>Alteromonas</taxon>
    </lineage>
</organism>
<dbReference type="InterPro" id="IPR018062">
    <property type="entry name" value="HTH_AraC-typ_CS"/>
</dbReference>
<gene>
    <name evidence="6" type="ORF">DRW07_13605</name>
</gene>
<dbReference type="InterPro" id="IPR009057">
    <property type="entry name" value="Homeodomain-like_sf"/>
</dbReference>
<name>A0A3N5XY60_9ALTE</name>
<feature type="transmembrane region" description="Helical" evidence="4">
    <location>
        <begin position="95"/>
        <end position="112"/>
    </location>
</feature>
<dbReference type="PANTHER" id="PTHR43280">
    <property type="entry name" value="ARAC-FAMILY TRANSCRIPTIONAL REGULATOR"/>
    <property type="match status" value="1"/>
</dbReference>